<evidence type="ECO:0000313" key="3">
    <source>
        <dbReference type="Proteomes" id="UP001472677"/>
    </source>
</evidence>
<dbReference type="Proteomes" id="UP001472677">
    <property type="component" value="Unassembled WGS sequence"/>
</dbReference>
<reference evidence="2 3" key="1">
    <citation type="journal article" date="2024" name="G3 (Bethesda)">
        <title>Genome assembly of Hibiscus sabdariffa L. provides insights into metabolisms of medicinal natural products.</title>
        <authorList>
            <person name="Kim T."/>
        </authorList>
    </citation>
    <scope>NUCLEOTIDE SEQUENCE [LARGE SCALE GENOMIC DNA]</scope>
    <source>
        <strain evidence="2">TK-2024</strain>
        <tissue evidence="2">Old leaves</tissue>
    </source>
</reference>
<keyword evidence="3" id="KW-1185">Reference proteome</keyword>
<sequence length="188" mass="20483">MFDINTPGSEITERFSQQRGGAVFCSIVMLLGIGVPVVALLSIVEILDKPIVMDQFSVVEILQNPCSLAEIRNAVNLSCLILQLLKMSMKTTLLLHGSIGSSALVKRKRSVHEGTEEGPRPNGRKIVQVYNGPTREEAGHIPEARPASLNRFPTSNAYAKRKFEPLAAHAIRREGAMTTSLLGDIPLP</sequence>
<keyword evidence="1" id="KW-1133">Transmembrane helix</keyword>
<accession>A0ABR2FXR8</accession>
<evidence type="ECO:0000313" key="2">
    <source>
        <dbReference type="EMBL" id="KAK8589061.1"/>
    </source>
</evidence>
<name>A0ABR2FXR8_9ROSI</name>
<dbReference type="EMBL" id="JBBPBM010000004">
    <property type="protein sequence ID" value="KAK8589061.1"/>
    <property type="molecule type" value="Genomic_DNA"/>
</dbReference>
<keyword evidence="1" id="KW-0812">Transmembrane</keyword>
<keyword evidence="1" id="KW-0472">Membrane</keyword>
<proteinExistence type="predicted"/>
<gene>
    <name evidence="2" type="ORF">V6N12_023468</name>
</gene>
<protein>
    <submittedName>
        <fullName evidence="2">Uncharacterized protein</fullName>
    </submittedName>
</protein>
<evidence type="ECO:0000256" key="1">
    <source>
        <dbReference type="SAM" id="Phobius"/>
    </source>
</evidence>
<comment type="caution">
    <text evidence="2">The sequence shown here is derived from an EMBL/GenBank/DDBJ whole genome shotgun (WGS) entry which is preliminary data.</text>
</comment>
<feature type="transmembrane region" description="Helical" evidence="1">
    <location>
        <begin position="21"/>
        <end position="44"/>
    </location>
</feature>
<organism evidence="2 3">
    <name type="scientific">Hibiscus sabdariffa</name>
    <name type="common">roselle</name>
    <dbReference type="NCBI Taxonomy" id="183260"/>
    <lineage>
        <taxon>Eukaryota</taxon>
        <taxon>Viridiplantae</taxon>
        <taxon>Streptophyta</taxon>
        <taxon>Embryophyta</taxon>
        <taxon>Tracheophyta</taxon>
        <taxon>Spermatophyta</taxon>
        <taxon>Magnoliopsida</taxon>
        <taxon>eudicotyledons</taxon>
        <taxon>Gunneridae</taxon>
        <taxon>Pentapetalae</taxon>
        <taxon>rosids</taxon>
        <taxon>malvids</taxon>
        <taxon>Malvales</taxon>
        <taxon>Malvaceae</taxon>
        <taxon>Malvoideae</taxon>
        <taxon>Hibiscus</taxon>
    </lineage>
</organism>